<name>X1S081_9ZZZZ</name>
<dbReference type="Gene3D" id="3.10.105.10">
    <property type="entry name" value="Dipeptide-binding Protein, Domain 3"/>
    <property type="match status" value="1"/>
</dbReference>
<dbReference type="SUPFAM" id="SSF53850">
    <property type="entry name" value="Periplasmic binding protein-like II"/>
    <property type="match status" value="1"/>
</dbReference>
<accession>X1S081</accession>
<sequence length="190" mass="21869">DNVAKAKALLVEAGYPNGFDTSVQYHAAGGFQIWEEAMELVKAYWSEIGINLELRPVDAGTMATLRSMPFPYDDILAAWGGQESPNSVYYFKYRTGGPWNRAIVSDPVIDEYVNKAMEEYDRTKQAEYYKKVTMQILEQCYDVTLPRVNYFPCWNPWVKGYNGEMGITGSKRGHVFARIWIDEAEREEYK</sequence>
<dbReference type="GO" id="GO:1904680">
    <property type="term" value="F:peptide transmembrane transporter activity"/>
    <property type="evidence" value="ECO:0007669"/>
    <property type="project" value="TreeGrafter"/>
</dbReference>
<evidence type="ECO:0000259" key="1">
    <source>
        <dbReference type="Pfam" id="PF00496"/>
    </source>
</evidence>
<dbReference type="Pfam" id="PF00496">
    <property type="entry name" value="SBP_bac_5"/>
    <property type="match status" value="1"/>
</dbReference>
<gene>
    <name evidence="2" type="ORF">S12H4_02866</name>
</gene>
<dbReference type="EMBL" id="BARW01000750">
    <property type="protein sequence ID" value="GAI68865.1"/>
    <property type="molecule type" value="Genomic_DNA"/>
</dbReference>
<dbReference type="PANTHER" id="PTHR30290">
    <property type="entry name" value="PERIPLASMIC BINDING COMPONENT OF ABC TRANSPORTER"/>
    <property type="match status" value="1"/>
</dbReference>
<dbReference type="InterPro" id="IPR000914">
    <property type="entry name" value="SBP_5_dom"/>
</dbReference>
<feature type="domain" description="Solute-binding protein family 5" evidence="1">
    <location>
        <begin position="2"/>
        <end position="97"/>
    </location>
</feature>
<organism evidence="2">
    <name type="scientific">marine sediment metagenome</name>
    <dbReference type="NCBI Taxonomy" id="412755"/>
    <lineage>
        <taxon>unclassified sequences</taxon>
        <taxon>metagenomes</taxon>
        <taxon>ecological metagenomes</taxon>
    </lineage>
</organism>
<dbReference type="AlphaFoldDB" id="X1S081"/>
<feature type="non-terminal residue" evidence="2">
    <location>
        <position position="1"/>
    </location>
</feature>
<comment type="caution">
    <text evidence="2">The sequence shown here is derived from an EMBL/GenBank/DDBJ whole genome shotgun (WGS) entry which is preliminary data.</text>
</comment>
<evidence type="ECO:0000313" key="2">
    <source>
        <dbReference type="EMBL" id="GAI68865.1"/>
    </source>
</evidence>
<reference evidence="2" key="1">
    <citation type="journal article" date="2014" name="Front. Microbiol.">
        <title>High frequency of phylogenetically diverse reductive dehalogenase-homologous genes in deep subseafloor sedimentary metagenomes.</title>
        <authorList>
            <person name="Kawai M."/>
            <person name="Futagami T."/>
            <person name="Toyoda A."/>
            <person name="Takaki Y."/>
            <person name="Nishi S."/>
            <person name="Hori S."/>
            <person name="Arai W."/>
            <person name="Tsubouchi T."/>
            <person name="Morono Y."/>
            <person name="Uchiyama I."/>
            <person name="Ito T."/>
            <person name="Fujiyama A."/>
            <person name="Inagaki F."/>
            <person name="Takami H."/>
        </authorList>
    </citation>
    <scope>NUCLEOTIDE SEQUENCE</scope>
    <source>
        <strain evidence="2">Expedition CK06-06</strain>
    </source>
</reference>
<dbReference type="GO" id="GO:0015833">
    <property type="term" value="P:peptide transport"/>
    <property type="evidence" value="ECO:0007669"/>
    <property type="project" value="TreeGrafter"/>
</dbReference>
<dbReference type="InterPro" id="IPR039424">
    <property type="entry name" value="SBP_5"/>
</dbReference>
<proteinExistence type="predicted"/>
<protein>
    <recommendedName>
        <fullName evidence="1">Solute-binding protein family 5 domain-containing protein</fullName>
    </recommendedName>
</protein>